<sequence>PHNPYFVPGVPGARGRSPVPDYSYVPLNCFMYADDVALVGRPVDVHRMLKAVEVHSVLFGYRWSPSKCEVLNASQEDEFLLYGEALPICKSFRYLGIPFSSGGIDRDLLLRQSNTKAITAMRLLRDSGVHMYGFGLTAALRAYKIFARPIMEYGVAICHLTADIAKSLDDTQRRCLRMCLRRNPASPVGTVQVASLAGLPTMYARFQILQAKFVKRAYSLPRTTLLKVMIPQIEGFQSPYAWSKLVTNPLWRASRRLQRSPDPPPDPLKCAILDRLQAIHDQQRAEFVTVRRALPYPGWDPTLLLPCTTKERYRLIKWRIAWLPPTPSVSCLCGSKRANRAHFVDGCSILSSHIRSLSDLLPSPVLDDVHILDHVLNEFPLSFRRFDEKLVNIWRQLLFILREIDRCTSTSAFDPEPLPGSVLADAFDDHQ</sequence>
<keyword evidence="2" id="KW-1185">Reference proteome</keyword>
<dbReference type="AlphaFoldDB" id="A0A8H7BED1"/>
<gene>
    <name evidence="1" type="ORF">EC973_007667</name>
</gene>
<dbReference type="EMBL" id="JABAYA010000596">
    <property type="protein sequence ID" value="KAF7720531.1"/>
    <property type="molecule type" value="Genomic_DNA"/>
</dbReference>
<dbReference type="Proteomes" id="UP000605846">
    <property type="component" value="Unassembled WGS sequence"/>
</dbReference>
<proteinExistence type="predicted"/>
<comment type="caution">
    <text evidence="1">The sequence shown here is derived from an EMBL/GenBank/DDBJ whole genome shotgun (WGS) entry which is preliminary data.</text>
</comment>
<organism evidence="1 2">
    <name type="scientific">Apophysomyces ossiformis</name>
    <dbReference type="NCBI Taxonomy" id="679940"/>
    <lineage>
        <taxon>Eukaryota</taxon>
        <taxon>Fungi</taxon>
        <taxon>Fungi incertae sedis</taxon>
        <taxon>Mucoromycota</taxon>
        <taxon>Mucoromycotina</taxon>
        <taxon>Mucoromycetes</taxon>
        <taxon>Mucorales</taxon>
        <taxon>Mucorineae</taxon>
        <taxon>Mucoraceae</taxon>
        <taxon>Apophysomyces</taxon>
    </lineage>
</organism>
<dbReference type="OrthoDB" id="2284923at2759"/>
<accession>A0A8H7BED1</accession>
<reference evidence="1" key="1">
    <citation type="submission" date="2020-01" db="EMBL/GenBank/DDBJ databases">
        <title>Genome Sequencing of Three Apophysomyces-Like Fungal Strains Confirms a Novel Fungal Genus in the Mucoromycota with divergent Burkholderia-like Endosymbiotic Bacteria.</title>
        <authorList>
            <person name="Stajich J.E."/>
            <person name="Macias A.M."/>
            <person name="Carter-House D."/>
            <person name="Lovett B."/>
            <person name="Kasson L.R."/>
            <person name="Berry K."/>
            <person name="Grigoriev I."/>
            <person name="Chang Y."/>
            <person name="Spatafora J."/>
            <person name="Kasson M.T."/>
        </authorList>
    </citation>
    <scope>NUCLEOTIDE SEQUENCE</scope>
    <source>
        <strain evidence="1">NRRL A-21654</strain>
    </source>
</reference>
<feature type="non-terminal residue" evidence="1">
    <location>
        <position position="1"/>
    </location>
</feature>
<name>A0A8H7BED1_9FUNG</name>
<feature type="non-terminal residue" evidence="1">
    <location>
        <position position="431"/>
    </location>
</feature>
<evidence type="ECO:0000313" key="1">
    <source>
        <dbReference type="EMBL" id="KAF7720531.1"/>
    </source>
</evidence>
<protein>
    <recommendedName>
        <fullName evidence="3">Reverse transcriptase domain-containing protein</fullName>
    </recommendedName>
</protein>
<evidence type="ECO:0000313" key="2">
    <source>
        <dbReference type="Proteomes" id="UP000605846"/>
    </source>
</evidence>
<evidence type="ECO:0008006" key="3">
    <source>
        <dbReference type="Google" id="ProtNLM"/>
    </source>
</evidence>